<comment type="caution">
    <text evidence="2">The sequence shown here is derived from an EMBL/GenBank/DDBJ whole genome shotgun (WGS) entry which is preliminary data.</text>
</comment>
<dbReference type="InterPro" id="IPR036291">
    <property type="entry name" value="NAD(P)-bd_dom_sf"/>
</dbReference>
<organism evidence="2 3">
    <name type="scientific">Zunongwangia endophytica</name>
    <dbReference type="NCBI Taxonomy" id="1808945"/>
    <lineage>
        <taxon>Bacteria</taxon>
        <taxon>Pseudomonadati</taxon>
        <taxon>Bacteroidota</taxon>
        <taxon>Flavobacteriia</taxon>
        <taxon>Flavobacteriales</taxon>
        <taxon>Flavobacteriaceae</taxon>
        <taxon>Zunongwangia</taxon>
    </lineage>
</organism>
<reference evidence="3" key="1">
    <citation type="journal article" date="2019" name="Int. J. Syst. Evol. Microbiol.">
        <title>The Global Catalogue of Microorganisms (GCM) 10K type strain sequencing project: providing services to taxonomists for standard genome sequencing and annotation.</title>
        <authorList>
            <consortium name="The Broad Institute Genomics Platform"/>
            <consortium name="The Broad Institute Genome Sequencing Center for Infectious Disease"/>
            <person name="Wu L."/>
            <person name="Ma J."/>
        </authorList>
    </citation>
    <scope>NUCLEOTIDE SEQUENCE [LARGE SCALE GENOMIC DNA]</scope>
    <source>
        <strain evidence="3">CECT 9128</strain>
    </source>
</reference>
<proteinExistence type="predicted"/>
<dbReference type="RefSeq" id="WP_290230710.1">
    <property type="nucleotide sequence ID" value="NZ_JAUFPZ010000002.1"/>
</dbReference>
<dbReference type="InterPro" id="IPR003781">
    <property type="entry name" value="CoA-bd"/>
</dbReference>
<dbReference type="Pfam" id="PF13380">
    <property type="entry name" value="CoA_binding_2"/>
    <property type="match status" value="1"/>
</dbReference>
<evidence type="ECO:0000313" key="2">
    <source>
        <dbReference type="EMBL" id="MFC4029570.1"/>
    </source>
</evidence>
<dbReference type="EMBL" id="JBHSAS010000033">
    <property type="protein sequence ID" value="MFC4029570.1"/>
    <property type="molecule type" value="Genomic_DNA"/>
</dbReference>
<name>A0ABV8HBU3_9FLAO</name>
<keyword evidence="3" id="KW-1185">Reference proteome</keyword>
<dbReference type="Gene3D" id="3.40.50.720">
    <property type="entry name" value="NAD(P)-binding Rossmann-like Domain"/>
    <property type="match status" value="1"/>
</dbReference>
<dbReference type="Proteomes" id="UP001595793">
    <property type="component" value="Unassembled WGS sequence"/>
</dbReference>
<feature type="domain" description="CoA-binding" evidence="1">
    <location>
        <begin position="3"/>
        <end position="115"/>
    </location>
</feature>
<evidence type="ECO:0000259" key="1">
    <source>
        <dbReference type="Pfam" id="PF13380"/>
    </source>
</evidence>
<evidence type="ECO:0000313" key="3">
    <source>
        <dbReference type="Proteomes" id="UP001595793"/>
    </source>
</evidence>
<accession>A0ABV8HBU3</accession>
<dbReference type="SUPFAM" id="SSF51735">
    <property type="entry name" value="NAD(P)-binding Rossmann-fold domains"/>
    <property type="match status" value="1"/>
</dbReference>
<sequence length="120" mass="13592">MKKKTLVIGASANPARYSNMAIKKLKSKQQPIVALGLREGEVDGVKIENEKIIFPDIDTVTLYVGPRNQPEYYEYIVALSPKRVIFNPGTENPELYRILKDNNIEFENACTLVMLGTNQY</sequence>
<protein>
    <submittedName>
        <fullName evidence="2">CoA-binding protein</fullName>
    </submittedName>
</protein>
<gene>
    <name evidence="2" type="ORF">ACFOS1_19285</name>
</gene>